<dbReference type="GO" id="GO:0032300">
    <property type="term" value="C:mismatch repair complex"/>
    <property type="evidence" value="ECO:0007669"/>
    <property type="project" value="InterPro"/>
</dbReference>
<dbReference type="EMBL" id="DVNH01000022">
    <property type="protein sequence ID" value="HIU51638.1"/>
    <property type="molecule type" value="Genomic_DNA"/>
</dbReference>
<keyword evidence="8" id="KW-0378">Hydrolase</keyword>
<evidence type="ECO:0000256" key="2">
    <source>
        <dbReference type="ARBA" id="ARBA00022763"/>
    </source>
</evidence>
<dbReference type="PANTHER" id="PTHR10073">
    <property type="entry name" value="DNA MISMATCH REPAIR PROTEIN MLH, PMS, MUTL"/>
    <property type="match status" value="1"/>
</dbReference>
<dbReference type="GO" id="GO:0030983">
    <property type="term" value="F:mismatched DNA binding"/>
    <property type="evidence" value="ECO:0007669"/>
    <property type="project" value="InterPro"/>
</dbReference>
<dbReference type="Gene3D" id="3.30.230.10">
    <property type="match status" value="1"/>
</dbReference>
<dbReference type="GO" id="GO:0006298">
    <property type="term" value="P:mismatch repair"/>
    <property type="evidence" value="ECO:0007669"/>
    <property type="project" value="UniProtKB-UniRule"/>
</dbReference>
<dbReference type="InterPro" id="IPR014790">
    <property type="entry name" value="MutL_C"/>
</dbReference>
<dbReference type="SUPFAM" id="SSF54211">
    <property type="entry name" value="Ribosomal protein S5 domain 2-like"/>
    <property type="match status" value="1"/>
</dbReference>
<keyword evidence="3 4" id="KW-0234">DNA repair</keyword>
<proteinExistence type="inferred from homology"/>
<dbReference type="AlphaFoldDB" id="A0A9D1S9R0"/>
<dbReference type="NCBIfam" id="TIGR00585">
    <property type="entry name" value="mutl"/>
    <property type="match status" value="1"/>
</dbReference>
<dbReference type="CDD" id="cd16926">
    <property type="entry name" value="HATPase_MutL-MLH-PMS-like"/>
    <property type="match status" value="1"/>
</dbReference>
<feature type="domain" description="MutL C-terminal dimerisation" evidence="6">
    <location>
        <begin position="616"/>
        <end position="759"/>
    </location>
</feature>
<dbReference type="Gene3D" id="3.30.565.10">
    <property type="entry name" value="Histidine kinase-like ATPase, C-terminal domain"/>
    <property type="match status" value="1"/>
</dbReference>
<reference evidence="8" key="1">
    <citation type="submission" date="2020-10" db="EMBL/GenBank/DDBJ databases">
        <authorList>
            <person name="Gilroy R."/>
        </authorList>
    </citation>
    <scope>NUCLEOTIDE SEQUENCE</scope>
    <source>
        <strain evidence="8">CHK195-15760</strain>
    </source>
</reference>
<dbReference type="GO" id="GO:0140664">
    <property type="term" value="F:ATP-dependent DNA damage sensor activity"/>
    <property type="evidence" value="ECO:0007669"/>
    <property type="project" value="InterPro"/>
</dbReference>
<dbReference type="InterPro" id="IPR014762">
    <property type="entry name" value="DNA_mismatch_repair_CS"/>
</dbReference>
<feature type="domain" description="DNA mismatch repair protein S5" evidence="7">
    <location>
        <begin position="209"/>
        <end position="327"/>
    </location>
</feature>
<feature type="coiled-coil region" evidence="5">
    <location>
        <begin position="513"/>
        <end position="558"/>
    </location>
</feature>
<dbReference type="SUPFAM" id="SSF118116">
    <property type="entry name" value="DNA mismatch repair protein MutL"/>
    <property type="match status" value="1"/>
</dbReference>
<name>A0A9D1S9R0_9FIRM</name>
<dbReference type="InterPro" id="IPR014721">
    <property type="entry name" value="Ribsml_uS5_D2-typ_fold_subgr"/>
</dbReference>
<dbReference type="GO" id="GO:0004519">
    <property type="term" value="F:endonuclease activity"/>
    <property type="evidence" value="ECO:0007669"/>
    <property type="project" value="UniProtKB-KW"/>
</dbReference>
<evidence type="ECO:0000259" key="7">
    <source>
        <dbReference type="SMART" id="SM01340"/>
    </source>
</evidence>
<dbReference type="SMART" id="SM00853">
    <property type="entry name" value="MutL_C"/>
    <property type="match status" value="1"/>
</dbReference>
<dbReference type="InterPro" id="IPR037198">
    <property type="entry name" value="MutL_C_sf"/>
</dbReference>
<reference evidence="8" key="2">
    <citation type="journal article" date="2021" name="PeerJ">
        <title>Extensive microbial diversity within the chicken gut microbiome revealed by metagenomics and culture.</title>
        <authorList>
            <person name="Gilroy R."/>
            <person name="Ravi A."/>
            <person name="Getino M."/>
            <person name="Pursley I."/>
            <person name="Horton D.L."/>
            <person name="Alikhan N.F."/>
            <person name="Baker D."/>
            <person name="Gharbi K."/>
            <person name="Hall N."/>
            <person name="Watson M."/>
            <person name="Adriaenssens E.M."/>
            <person name="Foster-Nyarko E."/>
            <person name="Jarju S."/>
            <person name="Secka A."/>
            <person name="Antonio M."/>
            <person name="Oren A."/>
            <person name="Chaudhuri R.R."/>
            <person name="La Ragione R."/>
            <person name="Hildebrand F."/>
            <person name="Pallen M.J."/>
        </authorList>
    </citation>
    <scope>NUCLEOTIDE SEQUENCE</scope>
    <source>
        <strain evidence="8">CHK195-15760</strain>
    </source>
</reference>
<dbReference type="SUPFAM" id="SSF55874">
    <property type="entry name" value="ATPase domain of HSP90 chaperone/DNA topoisomerase II/histidine kinase"/>
    <property type="match status" value="1"/>
</dbReference>
<dbReference type="SMART" id="SM01340">
    <property type="entry name" value="DNA_mis_repair"/>
    <property type="match status" value="1"/>
</dbReference>
<dbReference type="InterPro" id="IPR013507">
    <property type="entry name" value="DNA_mismatch_S5_2-like"/>
</dbReference>
<dbReference type="HAMAP" id="MF_00149">
    <property type="entry name" value="DNA_mis_repair"/>
    <property type="match status" value="1"/>
</dbReference>
<protein>
    <recommendedName>
        <fullName evidence="4">DNA mismatch repair protein MutL</fullName>
    </recommendedName>
</protein>
<keyword evidence="8" id="KW-0540">Nuclease</keyword>
<dbReference type="InterPro" id="IPR036890">
    <property type="entry name" value="HATPase_C_sf"/>
</dbReference>
<dbReference type="InterPro" id="IPR042121">
    <property type="entry name" value="MutL_C_regsub"/>
</dbReference>
<evidence type="ECO:0000313" key="9">
    <source>
        <dbReference type="Proteomes" id="UP000824093"/>
    </source>
</evidence>
<evidence type="ECO:0000259" key="6">
    <source>
        <dbReference type="SMART" id="SM00853"/>
    </source>
</evidence>
<evidence type="ECO:0000256" key="1">
    <source>
        <dbReference type="ARBA" id="ARBA00006082"/>
    </source>
</evidence>
<evidence type="ECO:0000313" key="8">
    <source>
        <dbReference type="EMBL" id="HIU51638.1"/>
    </source>
</evidence>
<dbReference type="Proteomes" id="UP000824093">
    <property type="component" value="Unassembled WGS sequence"/>
</dbReference>
<dbReference type="GO" id="GO:0016887">
    <property type="term" value="F:ATP hydrolysis activity"/>
    <property type="evidence" value="ECO:0007669"/>
    <property type="project" value="InterPro"/>
</dbReference>
<keyword evidence="2 4" id="KW-0227">DNA damage</keyword>
<dbReference type="GO" id="GO:0005524">
    <property type="term" value="F:ATP binding"/>
    <property type="evidence" value="ECO:0007669"/>
    <property type="project" value="InterPro"/>
</dbReference>
<dbReference type="InterPro" id="IPR042120">
    <property type="entry name" value="MutL_C_dimsub"/>
</dbReference>
<keyword evidence="5" id="KW-0175">Coiled coil</keyword>
<dbReference type="Pfam" id="PF01119">
    <property type="entry name" value="DNA_mis_repair"/>
    <property type="match status" value="1"/>
</dbReference>
<feature type="coiled-coil region" evidence="5">
    <location>
        <begin position="393"/>
        <end position="431"/>
    </location>
</feature>
<dbReference type="FunFam" id="3.30.565.10:FF:000003">
    <property type="entry name" value="DNA mismatch repair endonuclease MutL"/>
    <property type="match status" value="1"/>
</dbReference>
<dbReference type="Pfam" id="PF13589">
    <property type="entry name" value="HATPase_c_3"/>
    <property type="match status" value="1"/>
</dbReference>
<comment type="similarity">
    <text evidence="1 4">Belongs to the DNA mismatch repair MutL/HexB family.</text>
</comment>
<dbReference type="PROSITE" id="PS00058">
    <property type="entry name" value="DNA_MISMATCH_REPAIR_1"/>
    <property type="match status" value="1"/>
</dbReference>
<sequence>MGNIVLLDELTINQIAAGEVVERPASVVKEMVENSIDAGATVINIEIKNGGISYIRISDNGKGIMPDDMEIAFERHATSKIRSAEDLEQVKSMGFRGEALASVAAVANVEMVSRTNEYQTGNKIVVEAGKVLEQEEIACPIGTTITVTNLFFNTPVRYKFLKKDFTESGYIEDAVTRLALIHPEISFKLVNTGKVVIQTSGSGNIQDVVYCIYGKNIAENVLSVQYAYEDMIISGVIGKPEIARSNRGNQLFFVNDRFIKDKTLSSAVEKGYKGLLTIGKYAFVILNITLPPQKVDVNVHPAKLEVRFEDESKVFKAIYHAVNETLLRNDLIKNSEKVEENPFKISFLANKIENKNVPDLFQKNVAVKTPENLIEDIVREREEQAQKENTMELPKQKEEAKSTIDELLELQRKMQADLEQKKLELRQREEKVGTELEKEGLGKKISNGEQIENEIQENNLSNLGKVSVSSNILKSTIRDGLVERKEEGRAENKKEDLKPLEKKELTENTELVVEKEVAENVKQEKEISEKLEQDAKMLEQKTKDINNMIQELEKQKEGETPKNFDEMYQKIFGILPSKEKKEEVKGENDGSELLKGENLSVFDGEEEYKYKKRYKFIGIVFSTYIILEMDQEMYIMDQHAAHERIMYEKVKKNFYDQKEKDSQLMLLPDIITLTNKEMGIAKDNMELFEKAGFIIDEFGENTIKISGTPSICLDLDTKELFLETLDEINTVARTAKQEIEEKFIATVACKAAVKANMALTKEEVESLMDQLLVLPNPFTCPHGRPTVIKMSKYDIERKFARK</sequence>
<accession>A0A9D1S9R0</accession>
<comment type="function">
    <text evidence="4">This protein is involved in the repair of mismatches in DNA. It is required for dam-dependent methyl-directed DNA mismatch repair. May act as a 'molecular matchmaker', a protein that promotes the formation of a stable complex between two or more DNA-binding proteins in an ATP-dependent manner without itself being part of a final effector complex.</text>
</comment>
<dbReference type="Gene3D" id="3.30.1540.20">
    <property type="entry name" value="MutL, C-terminal domain, dimerisation subdomain"/>
    <property type="match status" value="1"/>
</dbReference>
<dbReference type="InterPro" id="IPR020667">
    <property type="entry name" value="DNA_mismatch_repair_MutL"/>
</dbReference>
<evidence type="ECO:0000256" key="3">
    <source>
        <dbReference type="ARBA" id="ARBA00023204"/>
    </source>
</evidence>
<dbReference type="PANTHER" id="PTHR10073:SF12">
    <property type="entry name" value="DNA MISMATCH REPAIR PROTEIN MLH1"/>
    <property type="match status" value="1"/>
</dbReference>
<dbReference type="InterPro" id="IPR038973">
    <property type="entry name" value="MutL/Mlh/Pms-like"/>
</dbReference>
<dbReference type="CDD" id="cd00782">
    <property type="entry name" value="MutL_Trans"/>
    <property type="match status" value="1"/>
</dbReference>
<comment type="caution">
    <text evidence="8">The sequence shown here is derived from an EMBL/GenBank/DDBJ whole genome shotgun (WGS) entry which is preliminary data.</text>
</comment>
<evidence type="ECO:0000256" key="5">
    <source>
        <dbReference type="SAM" id="Coils"/>
    </source>
</evidence>
<dbReference type="InterPro" id="IPR020568">
    <property type="entry name" value="Ribosomal_Su5_D2-typ_SF"/>
</dbReference>
<keyword evidence="8" id="KW-0255">Endonuclease</keyword>
<dbReference type="InterPro" id="IPR002099">
    <property type="entry name" value="MutL/Mlh/PMS"/>
</dbReference>
<evidence type="ECO:0000256" key="4">
    <source>
        <dbReference type="HAMAP-Rule" id="MF_00149"/>
    </source>
</evidence>
<organism evidence="8 9">
    <name type="scientific">Candidatus Merdicola faecigallinarum</name>
    <dbReference type="NCBI Taxonomy" id="2840862"/>
    <lineage>
        <taxon>Bacteria</taxon>
        <taxon>Bacillati</taxon>
        <taxon>Bacillota</taxon>
        <taxon>Clostridia</taxon>
        <taxon>Candidatus Merdicola</taxon>
    </lineage>
</organism>
<gene>
    <name evidence="4 8" type="primary">mutL</name>
    <name evidence="8" type="ORF">IAB70_03340</name>
</gene>
<dbReference type="Gene3D" id="3.30.1370.100">
    <property type="entry name" value="MutL, C-terminal domain, regulatory subdomain"/>
    <property type="match status" value="1"/>
</dbReference>
<dbReference type="Pfam" id="PF08676">
    <property type="entry name" value="MutL_C"/>
    <property type="match status" value="1"/>
</dbReference>